<gene>
    <name evidence="1" type="ORF">S06H3_35395</name>
</gene>
<dbReference type="EMBL" id="BARV01021349">
    <property type="protein sequence ID" value="GAI22622.1"/>
    <property type="molecule type" value="Genomic_DNA"/>
</dbReference>
<dbReference type="AlphaFoldDB" id="X1LTD1"/>
<name>X1LTD1_9ZZZZ</name>
<evidence type="ECO:0000313" key="1">
    <source>
        <dbReference type="EMBL" id="GAI22622.1"/>
    </source>
</evidence>
<sequence length="70" mass="7805">MEELQRFYFTPALEEALGIPPTAKSTPPKIEGFSLPGQGEPYDTCGEEGHFMCPGVWPCQTRRDELQACD</sequence>
<organism evidence="1">
    <name type="scientific">marine sediment metagenome</name>
    <dbReference type="NCBI Taxonomy" id="412755"/>
    <lineage>
        <taxon>unclassified sequences</taxon>
        <taxon>metagenomes</taxon>
        <taxon>ecological metagenomes</taxon>
    </lineage>
</organism>
<protein>
    <submittedName>
        <fullName evidence="1">Uncharacterized protein</fullName>
    </submittedName>
</protein>
<comment type="caution">
    <text evidence="1">The sequence shown here is derived from an EMBL/GenBank/DDBJ whole genome shotgun (WGS) entry which is preliminary data.</text>
</comment>
<reference evidence="1" key="1">
    <citation type="journal article" date="2014" name="Front. Microbiol.">
        <title>High frequency of phylogenetically diverse reductive dehalogenase-homologous genes in deep subseafloor sedimentary metagenomes.</title>
        <authorList>
            <person name="Kawai M."/>
            <person name="Futagami T."/>
            <person name="Toyoda A."/>
            <person name="Takaki Y."/>
            <person name="Nishi S."/>
            <person name="Hori S."/>
            <person name="Arai W."/>
            <person name="Tsubouchi T."/>
            <person name="Morono Y."/>
            <person name="Uchiyama I."/>
            <person name="Ito T."/>
            <person name="Fujiyama A."/>
            <person name="Inagaki F."/>
            <person name="Takami H."/>
        </authorList>
    </citation>
    <scope>NUCLEOTIDE SEQUENCE</scope>
    <source>
        <strain evidence="1">Expedition CK06-06</strain>
    </source>
</reference>
<accession>X1LTD1</accession>
<proteinExistence type="predicted"/>
<feature type="non-terminal residue" evidence="1">
    <location>
        <position position="70"/>
    </location>
</feature>